<sequence length="88" mass="10187">MKRLIRNRHTKLLLKHAAGWFCIVAGLVMCITPGQGILTILIGVWLLADEIPMFGRLKAYLEHRFPKTADFVHRKGEQLRARFHKKLP</sequence>
<reference evidence="2 3" key="1">
    <citation type="submission" date="2019-04" db="EMBL/GenBank/DDBJ databases">
        <authorList>
            <person name="Van Vliet M D."/>
        </authorList>
    </citation>
    <scope>NUCLEOTIDE SEQUENCE [LARGE SCALE GENOMIC DNA]</scope>
    <source>
        <strain evidence="2 3">F1</strain>
    </source>
</reference>
<dbReference type="InterPro" id="IPR019099">
    <property type="entry name" value="Uncharacterised_PGPGW_TM"/>
</dbReference>
<protein>
    <recommendedName>
        <fullName evidence="4">Transmembrane protein (PGPGW)</fullName>
    </recommendedName>
</protein>
<evidence type="ECO:0000313" key="3">
    <source>
        <dbReference type="Proteomes" id="UP000366872"/>
    </source>
</evidence>
<organism evidence="2 3">
    <name type="scientific">Pontiella desulfatans</name>
    <dbReference type="NCBI Taxonomy" id="2750659"/>
    <lineage>
        <taxon>Bacteria</taxon>
        <taxon>Pseudomonadati</taxon>
        <taxon>Kiritimatiellota</taxon>
        <taxon>Kiritimatiellia</taxon>
        <taxon>Kiritimatiellales</taxon>
        <taxon>Pontiellaceae</taxon>
        <taxon>Pontiella</taxon>
    </lineage>
</organism>
<keyword evidence="3" id="KW-1185">Reference proteome</keyword>
<dbReference type="AlphaFoldDB" id="A0A6C2U4I7"/>
<gene>
    <name evidence="2" type="ORF">PDESU_03542</name>
</gene>
<name>A0A6C2U4I7_PONDE</name>
<dbReference type="RefSeq" id="WP_136080580.1">
    <property type="nucleotide sequence ID" value="NZ_CAAHFG010000002.1"/>
</dbReference>
<keyword evidence="1" id="KW-1133">Transmembrane helix</keyword>
<keyword evidence="1" id="KW-0812">Transmembrane</keyword>
<dbReference type="Pfam" id="PF09656">
    <property type="entry name" value="PGPGW"/>
    <property type="match status" value="1"/>
</dbReference>
<proteinExistence type="predicted"/>
<accession>A0A6C2U4I7</accession>
<dbReference type="EMBL" id="CAAHFG010000002">
    <property type="protein sequence ID" value="VGO14962.1"/>
    <property type="molecule type" value="Genomic_DNA"/>
</dbReference>
<evidence type="ECO:0008006" key="4">
    <source>
        <dbReference type="Google" id="ProtNLM"/>
    </source>
</evidence>
<evidence type="ECO:0000313" key="2">
    <source>
        <dbReference type="EMBL" id="VGO14962.1"/>
    </source>
</evidence>
<evidence type="ECO:0000256" key="1">
    <source>
        <dbReference type="SAM" id="Phobius"/>
    </source>
</evidence>
<keyword evidence="1" id="KW-0472">Membrane</keyword>
<feature type="transmembrane region" description="Helical" evidence="1">
    <location>
        <begin position="20"/>
        <end position="48"/>
    </location>
</feature>
<dbReference type="Proteomes" id="UP000366872">
    <property type="component" value="Unassembled WGS sequence"/>
</dbReference>